<keyword evidence="2" id="KW-1185">Reference proteome</keyword>
<organism evidence="1 2">
    <name type="scientific">Tanacetum coccineum</name>
    <dbReference type="NCBI Taxonomy" id="301880"/>
    <lineage>
        <taxon>Eukaryota</taxon>
        <taxon>Viridiplantae</taxon>
        <taxon>Streptophyta</taxon>
        <taxon>Embryophyta</taxon>
        <taxon>Tracheophyta</taxon>
        <taxon>Spermatophyta</taxon>
        <taxon>Magnoliopsida</taxon>
        <taxon>eudicotyledons</taxon>
        <taxon>Gunneridae</taxon>
        <taxon>Pentapetalae</taxon>
        <taxon>asterids</taxon>
        <taxon>campanulids</taxon>
        <taxon>Asterales</taxon>
        <taxon>Asteraceae</taxon>
        <taxon>Asteroideae</taxon>
        <taxon>Anthemideae</taxon>
        <taxon>Anthemidinae</taxon>
        <taxon>Tanacetum</taxon>
    </lineage>
</organism>
<comment type="caution">
    <text evidence="1">The sequence shown here is derived from an EMBL/GenBank/DDBJ whole genome shotgun (WGS) entry which is preliminary data.</text>
</comment>
<proteinExistence type="predicted"/>
<evidence type="ECO:0000313" key="2">
    <source>
        <dbReference type="Proteomes" id="UP001151760"/>
    </source>
</evidence>
<dbReference type="EMBL" id="BQNB010015669">
    <property type="protein sequence ID" value="GJT42730.1"/>
    <property type="molecule type" value="Genomic_DNA"/>
</dbReference>
<protein>
    <submittedName>
        <fullName evidence="1">Uncharacterized protein</fullName>
    </submittedName>
</protein>
<gene>
    <name evidence="1" type="ORF">Tco_0951445</name>
</gene>
<name>A0ABQ5DUJ5_9ASTR</name>
<reference evidence="1" key="1">
    <citation type="journal article" date="2022" name="Int. J. Mol. Sci.">
        <title>Draft Genome of Tanacetum Coccineum: Genomic Comparison of Closely Related Tanacetum-Family Plants.</title>
        <authorList>
            <person name="Yamashiro T."/>
            <person name="Shiraishi A."/>
            <person name="Nakayama K."/>
            <person name="Satake H."/>
        </authorList>
    </citation>
    <scope>NUCLEOTIDE SEQUENCE</scope>
</reference>
<reference evidence="1" key="2">
    <citation type="submission" date="2022-01" db="EMBL/GenBank/DDBJ databases">
        <authorList>
            <person name="Yamashiro T."/>
            <person name="Shiraishi A."/>
            <person name="Satake H."/>
            <person name="Nakayama K."/>
        </authorList>
    </citation>
    <scope>NUCLEOTIDE SEQUENCE</scope>
</reference>
<accession>A0ABQ5DUJ5</accession>
<evidence type="ECO:0000313" key="1">
    <source>
        <dbReference type="EMBL" id="GJT42730.1"/>
    </source>
</evidence>
<dbReference type="Proteomes" id="UP001151760">
    <property type="component" value="Unassembled WGS sequence"/>
</dbReference>
<sequence length="148" mass="17221">MCPASLTDLLCLADNIQIQAPLIKYFDAVIHTTIWLLWRFRNELYFAVKRPCKDLIFSNVVLYSFLWISSREKNISLNRIEWLNNPCNALSSPLRMALSYVSKLQHKFEDDDAQYDLDFENDVMFTNELDALKKVDGVAQDLIAKLLN</sequence>